<dbReference type="PANTHER" id="PTHR24421">
    <property type="entry name" value="NITRATE/NITRITE SENSOR PROTEIN NARX-RELATED"/>
    <property type="match status" value="1"/>
</dbReference>
<evidence type="ECO:0000313" key="7">
    <source>
        <dbReference type="Proteomes" id="UP000679307"/>
    </source>
</evidence>
<dbReference type="EMBL" id="CP075371">
    <property type="protein sequence ID" value="QVT79778.1"/>
    <property type="molecule type" value="Genomic_DNA"/>
</dbReference>
<evidence type="ECO:0000259" key="5">
    <source>
        <dbReference type="SMART" id="SM00387"/>
    </source>
</evidence>
<proteinExistence type="predicted"/>
<feature type="domain" description="Histidine kinase/HSP90-like ATPase" evidence="5">
    <location>
        <begin position="334"/>
        <end position="429"/>
    </location>
</feature>
<keyword evidence="4" id="KW-1133">Transmembrane helix</keyword>
<dbReference type="CDD" id="cd16917">
    <property type="entry name" value="HATPase_UhpB-NarQ-NarX-like"/>
    <property type="match status" value="1"/>
</dbReference>
<evidence type="ECO:0000256" key="4">
    <source>
        <dbReference type="SAM" id="Phobius"/>
    </source>
</evidence>
<reference evidence="6 7" key="1">
    <citation type="submission" date="2021-05" db="EMBL/GenBank/DDBJ databases">
        <title>Complete genome of Nocardioides aquaticus KCTC 9944T isolated from meromictic and hypersaline Ekho Lake, Antarctica.</title>
        <authorList>
            <person name="Hwang K."/>
            <person name="Kim K.M."/>
            <person name="Choe H."/>
        </authorList>
    </citation>
    <scope>NUCLEOTIDE SEQUENCE [LARGE SCALE GENOMIC DNA]</scope>
    <source>
        <strain evidence="6 7">KCTC 9944</strain>
    </source>
</reference>
<sequence length="432" mass="46087">MRRALSRFLLLSLVAMALVVLATLGIAERVARDQALDDAREQGAGVAERLVAPLVDEDVRARTPGAADQLTAVMAARMRDGSVRHVKVWDVDGVVIWSDQQEMVGRRFALTQDVAALFGTRGVTAELSGLDRPENLGEREERELLEVYVGTTDRTGEPLVVEAYLSTAPMEENTRAIVATFVPLIVGSLVLLLLLVVPLAVSLSRQVHRAHAERAVMMRHALLASDLEQRRMAEELHHGVVQDLSGLVYALPTVGRHLGEGGDLDAARSMVVRATRLIEQDVAALRSLMTGVYPPDLDRGGLPAAVRQLVATCAGDAGLRGQVSIPDDLVLPSDAARLAYRVVREGVRNVVKHAAAEEVVIEVAATGLEVVVRVLDDGAGPGPRPPSSPTGHLGLRLLTDTVRDFGGRLTVGPRAGGGTELAAVFPTALVRG</sequence>
<accession>A0ABX8EL37</accession>
<dbReference type="InterPro" id="IPR003594">
    <property type="entry name" value="HATPase_dom"/>
</dbReference>
<organism evidence="6 7">
    <name type="scientific">Nocardioides aquaticus</name>
    <dbReference type="NCBI Taxonomy" id="160826"/>
    <lineage>
        <taxon>Bacteria</taxon>
        <taxon>Bacillati</taxon>
        <taxon>Actinomycetota</taxon>
        <taxon>Actinomycetes</taxon>
        <taxon>Propionibacteriales</taxon>
        <taxon>Nocardioidaceae</taxon>
        <taxon>Nocardioides</taxon>
    </lineage>
</organism>
<dbReference type="InterPro" id="IPR050482">
    <property type="entry name" value="Sensor_HK_TwoCompSys"/>
</dbReference>
<evidence type="ECO:0000256" key="3">
    <source>
        <dbReference type="ARBA" id="ARBA00023012"/>
    </source>
</evidence>
<evidence type="ECO:0000256" key="1">
    <source>
        <dbReference type="ARBA" id="ARBA00022679"/>
    </source>
</evidence>
<dbReference type="Pfam" id="PF02518">
    <property type="entry name" value="HATPase_c"/>
    <property type="match status" value="1"/>
</dbReference>
<evidence type="ECO:0000256" key="2">
    <source>
        <dbReference type="ARBA" id="ARBA00022777"/>
    </source>
</evidence>
<keyword evidence="4" id="KW-0472">Membrane</keyword>
<dbReference type="SMART" id="SM00387">
    <property type="entry name" value="HATPase_c"/>
    <property type="match status" value="1"/>
</dbReference>
<gene>
    <name evidence="6" type="primary">narQ</name>
    <name evidence="6" type="ORF">ENKNEFLB_02168</name>
</gene>
<dbReference type="Proteomes" id="UP000679307">
    <property type="component" value="Chromosome"/>
</dbReference>
<evidence type="ECO:0000313" key="6">
    <source>
        <dbReference type="EMBL" id="QVT79778.1"/>
    </source>
</evidence>
<keyword evidence="3" id="KW-0902">Two-component regulatory system</keyword>
<dbReference type="EC" id="2.7.13.3" evidence="6"/>
<name>A0ABX8EL37_9ACTN</name>
<keyword evidence="4" id="KW-0812">Transmembrane</keyword>
<keyword evidence="7" id="KW-1185">Reference proteome</keyword>
<protein>
    <submittedName>
        <fullName evidence="6">Nitrate/nitrite sensor protein NarQ</fullName>
        <ecNumber evidence="6">2.7.13.3</ecNumber>
    </submittedName>
</protein>
<keyword evidence="1 6" id="KW-0808">Transferase</keyword>
<feature type="transmembrane region" description="Helical" evidence="4">
    <location>
        <begin position="176"/>
        <end position="201"/>
    </location>
</feature>
<keyword evidence="2" id="KW-0418">Kinase</keyword>
<dbReference type="GO" id="GO:0004673">
    <property type="term" value="F:protein histidine kinase activity"/>
    <property type="evidence" value="ECO:0007669"/>
    <property type="project" value="UniProtKB-EC"/>
</dbReference>